<evidence type="ECO:0000313" key="3">
    <source>
        <dbReference type="Proteomes" id="UP000548476"/>
    </source>
</evidence>
<dbReference type="RefSeq" id="WP_184793086.1">
    <property type="nucleotide sequence ID" value="NZ_BONT01000049.1"/>
</dbReference>
<dbReference type="InterPro" id="IPR037119">
    <property type="entry name" value="Haem_oxidase_HugZ-like_sf"/>
</dbReference>
<dbReference type="Gene3D" id="3.20.180.10">
    <property type="entry name" value="PNP-oxidase-like"/>
    <property type="match status" value="1"/>
</dbReference>
<dbReference type="AlphaFoldDB" id="A0A841G2L1"/>
<reference evidence="2 3" key="1">
    <citation type="submission" date="2020-08" db="EMBL/GenBank/DDBJ databases">
        <title>Genomic Encyclopedia of Type Strains, Phase IV (KMG-IV): sequencing the most valuable type-strain genomes for metagenomic binning, comparative biology and taxonomic classification.</title>
        <authorList>
            <person name="Goeker M."/>
        </authorList>
    </citation>
    <scope>NUCLEOTIDE SEQUENCE [LARGE SCALE GENOMIC DNA]</scope>
    <source>
        <strain evidence="2 3">YIM 65646</strain>
    </source>
</reference>
<protein>
    <recommendedName>
        <fullName evidence="1">DUF2470 domain-containing protein</fullName>
    </recommendedName>
</protein>
<organism evidence="2 3">
    <name type="scientific">Phytomonospora endophytica</name>
    <dbReference type="NCBI Taxonomy" id="714109"/>
    <lineage>
        <taxon>Bacteria</taxon>
        <taxon>Bacillati</taxon>
        <taxon>Actinomycetota</taxon>
        <taxon>Actinomycetes</taxon>
        <taxon>Micromonosporales</taxon>
        <taxon>Micromonosporaceae</taxon>
        <taxon>Phytomonospora</taxon>
    </lineage>
</organism>
<proteinExistence type="predicted"/>
<accession>A0A841G2L1</accession>
<dbReference type="Proteomes" id="UP000548476">
    <property type="component" value="Unassembled WGS sequence"/>
</dbReference>
<evidence type="ECO:0000313" key="2">
    <source>
        <dbReference type="EMBL" id="MBB6040012.1"/>
    </source>
</evidence>
<dbReference type="SUPFAM" id="SSF50475">
    <property type="entry name" value="FMN-binding split barrel"/>
    <property type="match status" value="1"/>
</dbReference>
<sequence>MRPSPAEITRTLATGRLTGTVRTGLGGPLRVRHATVADGTPLLLVRDGSGTADALACEPGDDVAALLCVDDVPPLAGSPSLGRLWLSGWATPLADEDARDAALAFAAINPAGDLLAVGDGYTLHRLDVAEVRLERRSGWVDVDTDAYAAAEPDPVAPDEAELLGDLDDHHREQVAAFALAQLAAAGQIEVPADLPRMVRLDRYGMAFTAGESRYVRLGFDRPLSCRADLVSRIRPLLGISCGCHTG</sequence>
<feature type="domain" description="DUF2470" evidence="1">
    <location>
        <begin position="161"/>
        <end position="232"/>
    </location>
</feature>
<keyword evidence="3" id="KW-1185">Reference proteome</keyword>
<evidence type="ECO:0000259" key="1">
    <source>
        <dbReference type="Pfam" id="PF10615"/>
    </source>
</evidence>
<gene>
    <name evidence="2" type="ORF">HNR73_007911</name>
</gene>
<dbReference type="Pfam" id="PF10615">
    <property type="entry name" value="DUF2470"/>
    <property type="match status" value="1"/>
</dbReference>
<comment type="caution">
    <text evidence="2">The sequence shown here is derived from an EMBL/GenBank/DDBJ whole genome shotgun (WGS) entry which is preliminary data.</text>
</comment>
<dbReference type="InterPro" id="IPR019595">
    <property type="entry name" value="DUF2470"/>
</dbReference>
<name>A0A841G2L1_9ACTN</name>
<dbReference type="EMBL" id="JACHGT010000030">
    <property type="protein sequence ID" value="MBB6040012.1"/>
    <property type="molecule type" value="Genomic_DNA"/>
</dbReference>